<feature type="transmembrane region" description="Helical" evidence="23">
    <location>
        <begin position="761"/>
        <end position="782"/>
    </location>
</feature>
<dbReference type="PANTHER" id="PTHR10110">
    <property type="entry name" value="SODIUM/HYDROGEN EXCHANGER"/>
    <property type="match status" value="1"/>
</dbReference>
<dbReference type="Gene3D" id="1.10.565.10">
    <property type="entry name" value="Retinoid X Receptor"/>
    <property type="match status" value="1"/>
</dbReference>
<gene>
    <name evidence="26" type="ORF">PLOB_00013034</name>
</gene>
<dbReference type="Pfam" id="PF00104">
    <property type="entry name" value="Hormone_recep"/>
    <property type="match status" value="1"/>
</dbReference>
<evidence type="ECO:0000256" key="22">
    <source>
        <dbReference type="SAM" id="MobiDB-lite"/>
    </source>
</evidence>
<dbReference type="InterPro" id="IPR002090">
    <property type="entry name" value="NHE-6/7/9"/>
</dbReference>
<feature type="transmembrane region" description="Helical" evidence="23">
    <location>
        <begin position="712"/>
        <end position="740"/>
    </location>
</feature>
<dbReference type="Proteomes" id="UP001159405">
    <property type="component" value="Unassembled WGS sequence"/>
</dbReference>
<evidence type="ECO:0000313" key="26">
    <source>
        <dbReference type="EMBL" id="CAH3172562.1"/>
    </source>
</evidence>
<accession>A0ABN8QZS8</accession>
<keyword evidence="21" id="KW-0050">Antiport</keyword>
<evidence type="ECO:0000256" key="9">
    <source>
        <dbReference type="ARBA" id="ARBA00022771"/>
    </source>
</evidence>
<feature type="transmembrane region" description="Helical" evidence="23">
    <location>
        <begin position="535"/>
        <end position="552"/>
    </location>
</feature>
<dbReference type="EMBL" id="CALNXK010000174">
    <property type="protein sequence ID" value="CAH3172562.1"/>
    <property type="molecule type" value="Genomic_DNA"/>
</dbReference>
<dbReference type="InterPro" id="IPR013088">
    <property type="entry name" value="Znf_NHR/GATA"/>
</dbReference>
<evidence type="ECO:0000259" key="25">
    <source>
        <dbReference type="PROSITE" id="PS51843"/>
    </source>
</evidence>
<evidence type="ECO:0000256" key="10">
    <source>
        <dbReference type="ARBA" id="ARBA00022833"/>
    </source>
</evidence>
<dbReference type="InterPro" id="IPR018422">
    <property type="entry name" value="Cation/H_exchanger_CPA1"/>
</dbReference>
<evidence type="ECO:0000256" key="17">
    <source>
        <dbReference type="ARBA" id="ARBA00023163"/>
    </source>
</evidence>
<reference evidence="26 27" key="1">
    <citation type="submission" date="2022-05" db="EMBL/GenBank/DDBJ databases">
        <authorList>
            <consortium name="Genoscope - CEA"/>
            <person name="William W."/>
        </authorList>
    </citation>
    <scope>NUCLEOTIDE SEQUENCE [LARGE SCALE GENOMIC DNA]</scope>
</reference>
<evidence type="ECO:0000256" key="5">
    <source>
        <dbReference type="ARBA" id="ARBA00022475"/>
    </source>
</evidence>
<name>A0ABN8QZS8_9CNID</name>
<feature type="region of interest" description="Disordered" evidence="22">
    <location>
        <begin position="135"/>
        <end position="187"/>
    </location>
</feature>
<evidence type="ECO:0000256" key="20">
    <source>
        <dbReference type="ARBA" id="ARBA00023242"/>
    </source>
</evidence>
<dbReference type="CDD" id="cd07164">
    <property type="entry name" value="NR_DBD_PNR_like_1"/>
    <property type="match status" value="1"/>
</dbReference>
<dbReference type="InterPro" id="IPR035500">
    <property type="entry name" value="NHR-like_dom_sf"/>
</dbReference>
<evidence type="ECO:0000256" key="21">
    <source>
        <dbReference type="RuleBase" id="RU003722"/>
    </source>
</evidence>
<keyword evidence="17" id="KW-0804">Transcription</keyword>
<feature type="transmembrane region" description="Helical" evidence="23">
    <location>
        <begin position="794"/>
        <end position="816"/>
    </location>
</feature>
<dbReference type="InterPro" id="IPR000536">
    <property type="entry name" value="Nucl_hrmn_rcpt_lig-bd"/>
</dbReference>
<evidence type="ECO:0000256" key="19">
    <source>
        <dbReference type="ARBA" id="ARBA00023201"/>
    </source>
</evidence>
<dbReference type="PROSITE" id="PS51843">
    <property type="entry name" value="NR_LBD"/>
    <property type="match status" value="1"/>
</dbReference>
<sequence length="1024" mass="114387">MDRSPLHPPIDTEFNMQAVERKPVILCKVCGDRSSGKHYGVFTCDGCRGFFKRSIRRNLNYQCKERGNCTVDVTRRNQCQACRLKKCFEVKMNKDAVQHERAPRSSQVVSMAPACSMLGGVYDQPTAHAPEQQFAYTKSDPSDGPQRQCSPASEVNHTRPSEHTSFSPPASRPYHGQNNNQSPDSTKKRSFLSITSMIDTEENSSQASPSTAHSSPNQVKENATEGPPMVFQPSPESLYESAVQLLYMSVTWARNIPTFLDLPFRDQAILLEECWSELFVLSAAQFSLPVDMGPLLSAAGLQVDKAPTDKIVAGMADIRLLQNVVARFKRVQIDSTEYACLKAIVLFKPDLRGLRAPHMVERLQDQAQAMLGEYCRSHTPDQQLCALFAFIFAITETKTVDVEKEKERAAAEKENKYHAIDTAFLLAMMFLLIITVLTVWLFKVKRFRFLHETGVCMIYGMIIGLLIKYIGGESRVPVAQPNCTIPSTTKKLYIRTVNGSQYSYSLSGPVQQDNSTDQGSELEQKASDAVFDPEIFFYVLLPPIIFYAGYDMKKRFFFRNIGAILTYAFVGTTVSCVVFGSTMYAYTKFATVDKDFDFLECLLFGALISATDPVTVLAIFHDLHVDVDLYALVFGESVMNDAVAIVLFRSVETYLLDKTGSGFQVDRFFESVGVFIGVFSGSFFLGFAMGLVTALVTKLTKISDFPLLETALFFLLSWTTFLMAEAANLTGIVAVLFCGISQAHYTYNNLSEESKINTKQTFALLNFLAESFIFSYMGLSLFTFENHQWNIGFISWTFLAMTLGRLCNIYPLSFLLNLGRHRKISFKFQHMMVFAGLRGAVAFALAMRNTESVPRQMMLTAVLIVVLVTVIINGGATMSVLSFLKIRVGVDPEEEDRKSAYVSDDNDSLRSRQAHYERAWIFRKWYDFDVKYMKPIFTNYGQSLTETLPGCCGPLARRLSPKPQPKEEPVKADSDEDMINVNGELSFTGGVMVRPTSGSMISNEPSDIMREGDLGLGAVGGAQA</sequence>
<evidence type="ECO:0000256" key="8">
    <source>
        <dbReference type="ARBA" id="ARBA00022753"/>
    </source>
</evidence>
<keyword evidence="13" id="KW-0915">Sodium</keyword>
<dbReference type="PROSITE" id="PS00031">
    <property type="entry name" value="NUCLEAR_REC_DBD_1"/>
    <property type="match status" value="1"/>
</dbReference>
<keyword evidence="9" id="KW-0863">Zinc-finger</keyword>
<evidence type="ECO:0000313" key="27">
    <source>
        <dbReference type="Proteomes" id="UP001159405"/>
    </source>
</evidence>
<dbReference type="PROSITE" id="PS51030">
    <property type="entry name" value="NUCLEAR_REC_DBD_2"/>
    <property type="match status" value="1"/>
</dbReference>
<protein>
    <recommendedName>
        <fullName evidence="21">Sodium/hydrogen exchanger</fullName>
    </recommendedName>
</protein>
<comment type="caution">
    <text evidence="26">The sequence shown here is derived from an EMBL/GenBank/DDBJ whole genome shotgun (WGS) entry which is preliminary data.</text>
</comment>
<organism evidence="26 27">
    <name type="scientific">Porites lobata</name>
    <dbReference type="NCBI Taxonomy" id="104759"/>
    <lineage>
        <taxon>Eukaryota</taxon>
        <taxon>Metazoa</taxon>
        <taxon>Cnidaria</taxon>
        <taxon>Anthozoa</taxon>
        <taxon>Hexacorallia</taxon>
        <taxon>Scleractinia</taxon>
        <taxon>Fungiina</taxon>
        <taxon>Poritidae</taxon>
        <taxon>Porites</taxon>
    </lineage>
</organism>
<dbReference type="SUPFAM" id="SSF48508">
    <property type="entry name" value="Nuclear receptor ligand-binding domain"/>
    <property type="match status" value="1"/>
</dbReference>
<dbReference type="InterPro" id="IPR006153">
    <property type="entry name" value="Cation/H_exchanger_TM"/>
</dbReference>
<dbReference type="SMART" id="SM00430">
    <property type="entry name" value="HOLI"/>
    <property type="match status" value="1"/>
</dbReference>
<dbReference type="Gene3D" id="3.30.50.10">
    <property type="entry name" value="Erythroid Transcription Factor GATA-1, subunit A"/>
    <property type="match status" value="1"/>
</dbReference>
<feature type="transmembrane region" description="Helical" evidence="23">
    <location>
        <begin position="859"/>
        <end position="884"/>
    </location>
</feature>
<feature type="region of interest" description="Disordered" evidence="22">
    <location>
        <begin position="200"/>
        <end position="230"/>
    </location>
</feature>
<keyword evidence="27" id="KW-1185">Reference proteome</keyword>
<evidence type="ECO:0000259" key="24">
    <source>
        <dbReference type="PROSITE" id="PS51030"/>
    </source>
</evidence>
<feature type="transmembrane region" description="Helical" evidence="23">
    <location>
        <begin position="454"/>
        <end position="471"/>
    </location>
</feature>
<evidence type="ECO:0000256" key="18">
    <source>
        <dbReference type="ARBA" id="ARBA00023170"/>
    </source>
</evidence>
<dbReference type="PRINTS" id="PR01084">
    <property type="entry name" value="NAHEXCHNGR"/>
</dbReference>
<comment type="subcellular location">
    <subcellularLocation>
        <location evidence="2">Cell membrane</location>
        <topology evidence="2">Multi-pass membrane protein</topology>
    </subcellularLocation>
    <subcellularLocation>
        <location evidence="1">Recycling endosome membrane</location>
        <topology evidence="1">Multi-pass membrane protein</topology>
    </subcellularLocation>
</comment>
<evidence type="ECO:0000256" key="11">
    <source>
        <dbReference type="ARBA" id="ARBA00022989"/>
    </source>
</evidence>
<evidence type="ECO:0000256" key="3">
    <source>
        <dbReference type="ARBA" id="ARBA00007367"/>
    </source>
</evidence>
<evidence type="ECO:0000256" key="4">
    <source>
        <dbReference type="ARBA" id="ARBA00022448"/>
    </source>
</evidence>
<feature type="transmembrane region" description="Helical" evidence="23">
    <location>
        <begin position="668"/>
        <end position="692"/>
    </location>
</feature>
<dbReference type="PANTHER" id="PTHR10110:SF187">
    <property type="entry name" value="SODIUM_HYDROGEN EXCHANGER"/>
    <property type="match status" value="1"/>
</dbReference>
<dbReference type="PRINTS" id="PR00047">
    <property type="entry name" value="STROIDFINGER"/>
</dbReference>
<feature type="domain" description="NR LBD" evidence="25">
    <location>
        <begin position="196"/>
        <end position="431"/>
    </location>
</feature>
<keyword evidence="15" id="KW-0238">DNA-binding</keyword>
<evidence type="ECO:0000256" key="23">
    <source>
        <dbReference type="SAM" id="Phobius"/>
    </source>
</evidence>
<keyword evidence="14 21" id="KW-0406">Ion transport</keyword>
<evidence type="ECO:0000256" key="2">
    <source>
        <dbReference type="ARBA" id="ARBA00004651"/>
    </source>
</evidence>
<feature type="transmembrane region" description="Helical" evidence="23">
    <location>
        <begin position="564"/>
        <end position="586"/>
    </location>
</feature>
<keyword evidence="18" id="KW-0675">Receptor</keyword>
<keyword evidence="20" id="KW-0539">Nucleus</keyword>
<dbReference type="NCBIfam" id="TIGR00840">
    <property type="entry name" value="b_cpa1"/>
    <property type="match status" value="1"/>
</dbReference>
<dbReference type="Pfam" id="PF00105">
    <property type="entry name" value="zf-C4"/>
    <property type="match status" value="1"/>
</dbReference>
<keyword evidence="12" id="KW-0805">Transcription regulation</keyword>
<keyword evidence="7" id="KW-0479">Metal-binding</keyword>
<dbReference type="InterPro" id="IPR004709">
    <property type="entry name" value="NaH_exchanger"/>
</dbReference>
<keyword evidence="19 21" id="KW-0739">Sodium transport</keyword>
<evidence type="ECO:0000256" key="15">
    <source>
        <dbReference type="ARBA" id="ARBA00023125"/>
    </source>
</evidence>
<dbReference type="SUPFAM" id="SSF57716">
    <property type="entry name" value="Glucocorticoid receptor-like (DNA-binding domain)"/>
    <property type="match status" value="1"/>
</dbReference>
<dbReference type="Pfam" id="PF00999">
    <property type="entry name" value="Na_H_Exchanger"/>
    <property type="match status" value="1"/>
</dbReference>
<proteinExistence type="inferred from homology"/>
<dbReference type="PRINTS" id="PR01088">
    <property type="entry name" value="NAHEXCHNGR6"/>
</dbReference>
<keyword evidence="8" id="KW-0967">Endosome</keyword>
<feature type="domain" description="Nuclear receptor" evidence="24">
    <location>
        <begin position="24"/>
        <end position="99"/>
    </location>
</feature>
<evidence type="ECO:0000256" key="1">
    <source>
        <dbReference type="ARBA" id="ARBA00004195"/>
    </source>
</evidence>
<evidence type="ECO:0000256" key="7">
    <source>
        <dbReference type="ARBA" id="ARBA00022723"/>
    </source>
</evidence>
<evidence type="ECO:0000256" key="14">
    <source>
        <dbReference type="ARBA" id="ARBA00023065"/>
    </source>
</evidence>
<keyword evidence="10" id="KW-0862">Zinc</keyword>
<keyword evidence="4 21" id="KW-0813">Transport</keyword>
<feature type="compositionally biased region" description="Polar residues" evidence="22">
    <location>
        <begin position="145"/>
        <end position="155"/>
    </location>
</feature>
<feature type="transmembrane region" description="Helical" evidence="23">
    <location>
        <begin position="828"/>
        <end position="847"/>
    </location>
</feature>
<feature type="transmembrane region" description="Helical" evidence="23">
    <location>
        <begin position="423"/>
        <end position="442"/>
    </location>
</feature>
<evidence type="ECO:0000256" key="16">
    <source>
        <dbReference type="ARBA" id="ARBA00023136"/>
    </source>
</evidence>
<keyword evidence="5" id="KW-1003">Cell membrane</keyword>
<dbReference type="SMART" id="SM00399">
    <property type="entry name" value="ZnF_C4"/>
    <property type="match status" value="1"/>
</dbReference>
<evidence type="ECO:0000256" key="6">
    <source>
        <dbReference type="ARBA" id="ARBA00022692"/>
    </source>
</evidence>
<keyword evidence="11 23" id="KW-1133">Transmembrane helix</keyword>
<feature type="compositionally biased region" description="Low complexity" evidence="22">
    <location>
        <begin position="204"/>
        <end position="216"/>
    </location>
</feature>
<keyword evidence="16 23" id="KW-0472">Membrane</keyword>
<evidence type="ECO:0000256" key="13">
    <source>
        <dbReference type="ARBA" id="ARBA00023053"/>
    </source>
</evidence>
<evidence type="ECO:0000256" key="12">
    <source>
        <dbReference type="ARBA" id="ARBA00023015"/>
    </source>
</evidence>
<dbReference type="InterPro" id="IPR001628">
    <property type="entry name" value="Znf_hrmn_rcpt"/>
</dbReference>
<dbReference type="Gene3D" id="6.10.140.1330">
    <property type="match status" value="1"/>
</dbReference>
<keyword evidence="6 21" id="KW-0812">Transmembrane</keyword>
<comment type="similarity">
    <text evidence="3 21">Belongs to the monovalent cation:proton antiporter 1 (CPA1) transporter (TC 2.A.36) family.</text>
</comment>